<dbReference type="Pfam" id="PF00480">
    <property type="entry name" value="ROK"/>
    <property type="match status" value="1"/>
</dbReference>
<dbReference type="OrthoDB" id="9796533at2"/>
<evidence type="ECO:0000256" key="3">
    <source>
        <dbReference type="ARBA" id="ARBA00022629"/>
    </source>
</evidence>
<dbReference type="STRING" id="293826.Amet_3795"/>
<dbReference type="InterPro" id="IPR036388">
    <property type="entry name" value="WH-like_DNA-bd_sf"/>
</dbReference>
<accession>A6TUP6</accession>
<gene>
    <name evidence="4" type="ordered locus">Amet_3795</name>
</gene>
<keyword evidence="3" id="KW-0119">Carbohydrate metabolism</keyword>
<dbReference type="AlphaFoldDB" id="A6TUP6"/>
<evidence type="ECO:0000313" key="4">
    <source>
        <dbReference type="EMBL" id="ABR49914.1"/>
    </source>
</evidence>
<evidence type="ECO:0000256" key="2">
    <source>
        <dbReference type="ARBA" id="ARBA00006479"/>
    </source>
</evidence>
<dbReference type="PANTHER" id="PTHR18964">
    <property type="entry name" value="ROK (REPRESSOR, ORF, KINASE) FAMILY"/>
    <property type="match status" value="1"/>
</dbReference>
<evidence type="ECO:0000313" key="5">
    <source>
        <dbReference type="Proteomes" id="UP000001572"/>
    </source>
</evidence>
<organism evidence="4 5">
    <name type="scientific">Alkaliphilus metalliredigens (strain QYMF)</name>
    <dbReference type="NCBI Taxonomy" id="293826"/>
    <lineage>
        <taxon>Bacteria</taxon>
        <taxon>Bacillati</taxon>
        <taxon>Bacillota</taxon>
        <taxon>Clostridia</taxon>
        <taxon>Peptostreptococcales</taxon>
        <taxon>Natronincolaceae</taxon>
        <taxon>Alkaliphilus</taxon>
    </lineage>
</organism>
<sequence>MINLETFSQDQIKEINRSNIINMIKQKYEITKHEIAVALKLSIPTITTNINQLIEEGLVEEAGVGNSTGGRKPMILKLVENARFSVGVDVSPDKVRILLIDLNNTIIDEASFDYVKDLSFKGVLDEVKTEIERFMTQNNISKNKILGVGISLPGLVDEDRLILENAPNIGVRDFNFQEFQDSLQLRVFIENEANIAAYAEKEIGKTVNMRNVVYVSITEGVGTGIIVNQHIYKSSNKKAGEFGHMRISDEPRPCNCGRTGCWELYASKKALSRYYEESTGLKVSTLDEIFSEESFNMPSVKEAIGRYIDCLFIGIENIILGLNPEFVIIGGELGKYEKEMLTLINGRNNMKSSFVEYEGTKVVFSALKDKGSLIGAALLPLEDLFNYTKNII</sequence>
<keyword evidence="3" id="KW-0859">Xylose metabolism</keyword>
<dbReference type="Pfam" id="PF13412">
    <property type="entry name" value="HTH_24"/>
    <property type="match status" value="1"/>
</dbReference>
<evidence type="ECO:0000256" key="1">
    <source>
        <dbReference type="ARBA" id="ARBA00002486"/>
    </source>
</evidence>
<protein>
    <submittedName>
        <fullName evidence="4">ROK family protein</fullName>
    </submittedName>
</protein>
<dbReference type="GO" id="GO:0042732">
    <property type="term" value="P:D-xylose metabolic process"/>
    <property type="evidence" value="ECO:0007669"/>
    <property type="project" value="UniProtKB-KW"/>
</dbReference>
<dbReference type="eggNOG" id="COG1940">
    <property type="taxonomic scope" value="Bacteria"/>
</dbReference>
<reference evidence="5" key="1">
    <citation type="journal article" date="2016" name="Genome Announc.">
        <title>Complete genome sequence of Alkaliphilus metalliredigens strain QYMF, an alkaliphilic and metal-reducing bacterium isolated from borax-contaminated leachate ponds.</title>
        <authorList>
            <person name="Hwang C."/>
            <person name="Copeland A."/>
            <person name="Lucas S."/>
            <person name="Lapidus A."/>
            <person name="Barry K."/>
            <person name="Detter J.C."/>
            <person name="Glavina Del Rio T."/>
            <person name="Hammon N."/>
            <person name="Israni S."/>
            <person name="Dalin E."/>
            <person name="Tice H."/>
            <person name="Pitluck S."/>
            <person name="Chertkov O."/>
            <person name="Brettin T."/>
            <person name="Bruce D."/>
            <person name="Han C."/>
            <person name="Schmutz J."/>
            <person name="Larimer F."/>
            <person name="Land M.L."/>
            <person name="Hauser L."/>
            <person name="Kyrpides N."/>
            <person name="Mikhailova N."/>
            <person name="Ye Q."/>
            <person name="Zhou J."/>
            <person name="Richardson P."/>
            <person name="Fields M.W."/>
        </authorList>
    </citation>
    <scope>NUCLEOTIDE SEQUENCE [LARGE SCALE GENOMIC DNA]</scope>
    <source>
        <strain evidence="5">QYMF</strain>
    </source>
</reference>
<dbReference type="HOGENOM" id="CLU_036604_13_1_9"/>
<keyword evidence="5" id="KW-1185">Reference proteome</keyword>
<dbReference type="KEGG" id="amt:Amet_3795"/>
<dbReference type="eggNOG" id="COG1846">
    <property type="taxonomic scope" value="Bacteria"/>
</dbReference>
<dbReference type="Proteomes" id="UP000001572">
    <property type="component" value="Chromosome"/>
</dbReference>
<comment type="function">
    <text evidence="1">Transcriptional repressor of xylose-utilizing enzymes.</text>
</comment>
<dbReference type="PANTHER" id="PTHR18964:SF110">
    <property type="entry name" value="TRANSCRIPTIONAL REGULATOR, XYLR-RELATED"/>
    <property type="match status" value="1"/>
</dbReference>
<dbReference type="Gene3D" id="1.10.10.10">
    <property type="entry name" value="Winged helix-like DNA-binding domain superfamily/Winged helix DNA-binding domain"/>
    <property type="match status" value="1"/>
</dbReference>
<dbReference type="SUPFAM" id="SSF53067">
    <property type="entry name" value="Actin-like ATPase domain"/>
    <property type="match status" value="1"/>
</dbReference>
<dbReference type="EMBL" id="CP000724">
    <property type="protein sequence ID" value="ABR49914.1"/>
    <property type="molecule type" value="Genomic_DNA"/>
</dbReference>
<dbReference type="InterPro" id="IPR043129">
    <property type="entry name" value="ATPase_NBD"/>
</dbReference>
<dbReference type="InterPro" id="IPR000600">
    <property type="entry name" value="ROK"/>
</dbReference>
<dbReference type="RefSeq" id="WP_012064874.1">
    <property type="nucleotide sequence ID" value="NC_009633.1"/>
</dbReference>
<proteinExistence type="inferred from homology"/>
<name>A6TUP6_ALKMQ</name>
<dbReference type="Gene3D" id="3.30.420.40">
    <property type="match status" value="2"/>
</dbReference>
<dbReference type="SUPFAM" id="SSF46785">
    <property type="entry name" value="Winged helix' DNA-binding domain"/>
    <property type="match status" value="1"/>
</dbReference>
<comment type="similarity">
    <text evidence="2">Belongs to the ROK (NagC/XylR) family.</text>
</comment>
<dbReference type="InterPro" id="IPR036390">
    <property type="entry name" value="WH_DNA-bd_sf"/>
</dbReference>